<proteinExistence type="predicted"/>
<dbReference type="STRING" id="335973.SAMN04488693_101132"/>
<dbReference type="Proteomes" id="UP000199258">
    <property type="component" value="Unassembled WGS sequence"/>
</dbReference>
<accession>A0A1G8C2W6</accession>
<keyword evidence="2" id="KW-1185">Reference proteome</keyword>
<dbReference type="AlphaFoldDB" id="A0A1G8C2W6"/>
<evidence type="ECO:0000313" key="2">
    <source>
        <dbReference type="Proteomes" id="UP000199258"/>
    </source>
</evidence>
<gene>
    <name evidence="1" type="ORF">SAMN04488693_101132</name>
</gene>
<protein>
    <submittedName>
        <fullName evidence="1">Uncharacterized protein</fullName>
    </submittedName>
</protein>
<name>A0A1G8C2W6_9MICC</name>
<dbReference type="EMBL" id="FNDT01000001">
    <property type="protein sequence ID" value="SDH39658.1"/>
    <property type="molecule type" value="Genomic_DNA"/>
</dbReference>
<dbReference type="OrthoDB" id="4943423at2"/>
<organism evidence="1 2">
    <name type="scientific">Arthrobacter subterraneus</name>
    <dbReference type="NCBI Taxonomy" id="335973"/>
    <lineage>
        <taxon>Bacteria</taxon>
        <taxon>Bacillati</taxon>
        <taxon>Actinomycetota</taxon>
        <taxon>Actinomycetes</taxon>
        <taxon>Micrococcales</taxon>
        <taxon>Micrococcaceae</taxon>
        <taxon>Arthrobacter</taxon>
    </lineage>
</organism>
<sequence>MHVNGATSWRVGAASSLAMCFALYLRDCAGLGVIGRPAVSPVKPSPHCVDPRQTVHSVGGITALRVEWEAWWYELVAAHGDGSALPTPPEFPELDAMPALQRLTHAHYGTALAWSQERDAAWRQRELRRMRNGGRRRFNELVQERELELGRPARNFSLAVVELPLSETRAWYVEPDMLIMSEDLYDDEALFRSYVQPVVEIIA</sequence>
<evidence type="ECO:0000313" key="1">
    <source>
        <dbReference type="EMBL" id="SDH39658.1"/>
    </source>
</evidence>
<reference evidence="1 2" key="1">
    <citation type="submission" date="2016-10" db="EMBL/GenBank/DDBJ databases">
        <authorList>
            <person name="de Groot N.N."/>
        </authorList>
    </citation>
    <scope>NUCLEOTIDE SEQUENCE [LARGE SCALE GENOMIC DNA]</scope>
    <source>
        <strain evidence="1 2">NP_1H</strain>
    </source>
</reference>
<dbReference type="RefSeq" id="WP_090584140.1">
    <property type="nucleotide sequence ID" value="NZ_FNDT01000001.1"/>
</dbReference>